<keyword evidence="2" id="KW-1185">Reference proteome</keyword>
<dbReference type="Proteomes" id="UP000030140">
    <property type="component" value="Unassembled WGS sequence"/>
</dbReference>
<accession>A0A0A2GWI6</accession>
<dbReference type="InterPro" id="IPR020018">
    <property type="entry name" value="Motility-assoc_lipoprot_GldH"/>
</dbReference>
<name>A0A0A2GWI6_9FLAO</name>
<organism evidence="1 2">
    <name type="scientific">Dokdonia donghaensis DSW-1</name>
    <dbReference type="NCBI Taxonomy" id="1300343"/>
    <lineage>
        <taxon>Bacteria</taxon>
        <taxon>Pseudomonadati</taxon>
        <taxon>Bacteroidota</taxon>
        <taxon>Flavobacteriia</taxon>
        <taxon>Flavobacteriales</taxon>
        <taxon>Flavobacteriaceae</taxon>
        <taxon>Dokdonia</taxon>
    </lineage>
</organism>
<evidence type="ECO:0000313" key="2">
    <source>
        <dbReference type="Proteomes" id="UP000030140"/>
    </source>
</evidence>
<proteinExistence type="predicted"/>
<reference evidence="1 2" key="1">
    <citation type="submission" date="2014-10" db="EMBL/GenBank/DDBJ databases">
        <title>Draft genome sequence of the proteorhodopsin-containing marine bacterium Dokdonia donghaensis.</title>
        <authorList>
            <person name="Gomez-Consarnau L."/>
            <person name="Gonzalez J.M."/>
            <person name="Riedel T."/>
            <person name="Jaenicke S."/>
            <person name="Wagner-Doebler I."/>
            <person name="Fuhrman J.A."/>
        </authorList>
    </citation>
    <scope>NUCLEOTIDE SEQUENCE [LARGE SCALE GENOMIC DNA]</scope>
    <source>
        <strain evidence="1 2">DSW-1</strain>
    </source>
</reference>
<gene>
    <name evidence="1" type="ORF">NV36_08370</name>
</gene>
<comment type="caution">
    <text evidence="1">The sequence shown here is derived from an EMBL/GenBank/DDBJ whole genome shotgun (WGS) entry which is preliminary data.</text>
</comment>
<dbReference type="Pfam" id="PF14109">
    <property type="entry name" value="GldH_lipo"/>
    <property type="match status" value="1"/>
</dbReference>
<dbReference type="OrthoDB" id="982482at2"/>
<dbReference type="RefSeq" id="WP_035326093.1">
    <property type="nucleotide sequence ID" value="NZ_CP015125.1"/>
</dbReference>
<evidence type="ECO:0000313" key="1">
    <source>
        <dbReference type="EMBL" id="KGO06858.1"/>
    </source>
</evidence>
<dbReference type="AlphaFoldDB" id="A0A0A2GWI6"/>
<dbReference type="EMBL" id="JSAQ01000001">
    <property type="protein sequence ID" value="KGO06858.1"/>
    <property type="molecule type" value="Genomic_DNA"/>
</dbReference>
<sequence length="158" mass="18089">MRNVLLGILIILCASCDSKQVYHSYISLGDSWKIDEPVVLEVTELDSMQVYDTFITVRNNNEYPYSNLFLITEMQFPRGRTITDTLEYEMANPDGTWMGDGFGDIKESKLIYREGVRFRESGTYTFTIKHAVRKNGNIDGDANLEGLTEVGLRIEKQE</sequence>
<protein>
    <submittedName>
        <fullName evidence="1">Gliding motility protein GldH</fullName>
    </submittedName>
</protein>
<dbReference type="NCBIfam" id="TIGR03511">
    <property type="entry name" value="GldH_lipo"/>
    <property type="match status" value="1"/>
</dbReference>